<organism evidence="2 3">
    <name type="scientific">Ruania alkalisoli</name>
    <dbReference type="NCBI Taxonomy" id="2779775"/>
    <lineage>
        <taxon>Bacteria</taxon>
        <taxon>Bacillati</taxon>
        <taxon>Actinomycetota</taxon>
        <taxon>Actinomycetes</taxon>
        <taxon>Micrococcales</taxon>
        <taxon>Ruaniaceae</taxon>
        <taxon>Ruania</taxon>
    </lineage>
</organism>
<dbReference type="Gene3D" id="3.40.50.720">
    <property type="entry name" value="NAD(P)-binding Rossmann-like Domain"/>
    <property type="match status" value="1"/>
</dbReference>
<proteinExistence type="predicted"/>
<evidence type="ECO:0000313" key="3">
    <source>
        <dbReference type="Proteomes" id="UP000593758"/>
    </source>
</evidence>
<dbReference type="PANTHER" id="PTHR15020">
    <property type="entry name" value="FLAVIN REDUCTASE-RELATED"/>
    <property type="match status" value="1"/>
</dbReference>
<sequence>MKVAVVGASGRTGAEVVREAQERGHHVTAVVRDRERLGDLRPDQVAVADGRDAEALAAAFADVEAVISCVGPVKGEDVQVQSAITEVVLHAAAGAGVDRCVVVSASGWLVDGDDPLGRYLAKPILARVLREENAAFAETERLVRGAGLDWTIVRPPMLRDGTARGSYHQRRDGNVRWRYSIRRSDLAVALCDLLVDQTAVRKVVSVAA</sequence>
<dbReference type="Proteomes" id="UP000593758">
    <property type="component" value="Chromosome"/>
</dbReference>
<dbReference type="EMBL" id="CP063169">
    <property type="protein sequence ID" value="QOR69816.1"/>
    <property type="molecule type" value="Genomic_DNA"/>
</dbReference>
<protein>
    <submittedName>
        <fullName evidence="2">NAD(P)H-binding protein</fullName>
    </submittedName>
</protein>
<evidence type="ECO:0000313" key="2">
    <source>
        <dbReference type="EMBL" id="QOR69816.1"/>
    </source>
</evidence>
<dbReference type="PANTHER" id="PTHR15020:SF50">
    <property type="entry name" value="UPF0659 PROTEIN YMR090W"/>
    <property type="match status" value="1"/>
</dbReference>
<dbReference type="RefSeq" id="WP_193496475.1">
    <property type="nucleotide sequence ID" value="NZ_CP063169.1"/>
</dbReference>
<dbReference type="SUPFAM" id="SSF51735">
    <property type="entry name" value="NAD(P)-binding Rossmann-fold domains"/>
    <property type="match status" value="1"/>
</dbReference>
<dbReference type="AlphaFoldDB" id="A0A7M1SQH9"/>
<feature type="domain" description="NAD(P)-binding" evidence="1">
    <location>
        <begin position="7"/>
        <end position="196"/>
    </location>
</feature>
<dbReference type="Pfam" id="PF13460">
    <property type="entry name" value="NAD_binding_10"/>
    <property type="match status" value="1"/>
</dbReference>
<gene>
    <name evidence="2" type="ORF">IM660_14285</name>
</gene>
<evidence type="ECO:0000259" key="1">
    <source>
        <dbReference type="Pfam" id="PF13460"/>
    </source>
</evidence>
<keyword evidence="3" id="KW-1185">Reference proteome</keyword>
<reference evidence="2 3" key="1">
    <citation type="submission" date="2020-10" db="EMBL/GenBank/DDBJ databases">
        <title>Haloactinobacterium sp. RN3S43, a bacterium isolated from saline soil.</title>
        <authorList>
            <person name="Sun J.-Q."/>
        </authorList>
    </citation>
    <scope>NUCLEOTIDE SEQUENCE [LARGE SCALE GENOMIC DNA]</scope>
    <source>
        <strain evidence="2 3">RN3S43</strain>
    </source>
</reference>
<dbReference type="InterPro" id="IPR016040">
    <property type="entry name" value="NAD(P)-bd_dom"/>
</dbReference>
<dbReference type="KEGG" id="halt:IM660_14285"/>
<dbReference type="InterPro" id="IPR036291">
    <property type="entry name" value="NAD(P)-bd_dom_sf"/>
</dbReference>
<accession>A0A7M1SQH9</accession>
<name>A0A7M1SQH9_9MICO</name>